<organism evidence="10 11">
    <name type="scientific">Cymbomonas tetramitiformis</name>
    <dbReference type="NCBI Taxonomy" id="36881"/>
    <lineage>
        <taxon>Eukaryota</taxon>
        <taxon>Viridiplantae</taxon>
        <taxon>Chlorophyta</taxon>
        <taxon>Pyramimonadophyceae</taxon>
        <taxon>Pyramimonadales</taxon>
        <taxon>Pyramimonadaceae</taxon>
        <taxon>Cymbomonas</taxon>
    </lineage>
</organism>
<evidence type="ECO:0000256" key="4">
    <source>
        <dbReference type="ARBA" id="ARBA00022490"/>
    </source>
</evidence>
<evidence type="ECO:0000313" key="10">
    <source>
        <dbReference type="EMBL" id="KAK3274421.1"/>
    </source>
</evidence>
<dbReference type="Proteomes" id="UP001190700">
    <property type="component" value="Unassembled WGS sequence"/>
</dbReference>
<evidence type="ECO:0000256" key="1">
    <source>
        <dbReference type="ARBA" id="ARBA00004120"/>
    </source>
</evidence>
<protein>
    <recommendedName>
        <fullName evidence="12">Ciliogenesis and planar polarity effector 2</fullName>
    </recommendedName>
</protein>
<keyword evidence="3" id="KW-0813">Transport</keyword>
<comment type="subcellular location">
    <subcellularLocation>
        <location evidence="1">Cytoplasm</location>
        <location evidence="1">Cytoskeleton</location>
        <location evidence="1">Cilium basal body</location>
    </subcellularLocation>
</comment>
<dbReference type="PANTHER" id="PTHR14983:SF1">
    <property type="entry name" value="CILIOGENESIS AND PLANAR POLARITY EFFECTOR 2"/>
    <property type="match status" value="1"/>
</dbReference>
<gene>
    <name evidence="10" type="ORF">CYMTET_17393</name>
</gene>
<proteinExistence type="inferred from homology"/>
<dbReference type="SUPFAM" id="SSF52540">
    <property type="entry name" value="P-loop containing nucleoside triphosphate hydrolases"/>
    <property type="match status" value="1"/>
</dbReference>
<evidence type="ECO:0000256" key="9">
    <source>
        <dbReference type="SAM" id="MobiDB-lite"/>
    </source>
</evidence>
<dbReference type="GO" id="GO:0003924">
    <property type="term" value="F:GTPase activity"/>
    <property type="evidence" value="ECO:0007669"/>
    <property type="project" value="InterPro"/>
</dbReference>
<keyword evidence="6" id="KW-0342">GTP-binding</keyword>
<feature type="region of interest" description="Disordered" evidence="9">
    <location>
        <begin position="229"/>
        <end position="253"/>
    </location>
</feature>
<dbReference type="GO" id="GO:0015031">
    <property type="term" value="P:protein transport"/>
    <property type="evidence" value="ECO:0007669"/>
    <property type="project" value="UniProtKB-KW"/>
</dbReference>
<evidence type="ECO:0008006" key="12">
    <source>
        <dbReference type="Google" id="ProtNLM"/>
    </source>
</evidence>
<dbReference type="Pfam" id="PF08477">
    <property type="entry name" value="Roc"/>
    <property type="match status" value="1"/>
</dbReference>
<dbReference type="PANTHER" id="PTHR14983">
    <property type="entry name" value="CILIOGENESIS AND PLANAR POLARITY EFFECTOR 2"/>
    <property type="match status" value="1"/>
</dbReference>
<evidence type="ECO:0000256" key="6">
    <source>
        <dbReference type="ARBA" id="ARBA00023134"/>
    </source>
</evidence>
<dbReference type="InterPro" id="IPR039677">
    <property type="entry name" value="RSG1"/>
</dbReference>
<keyword evidence="7" id="KW-0206">Cytoskeleton</keyword>
<dbReference type="CDD" id="cd00882">
    <property type="entry name" value="Ras_like_GTPase"/>
    <property type="match status" value="1"/>
</dbReference>
<dbReference type="AlphaFoldDB" id="A0AAE0GA88"/>
<keyword evidence="11" id="KW-1185">Reference proteome</keyword>
<keyword evidence="8" id="KW-0966">Cell projection</keyword>
<evidence type="ECO:0000313" key="11">
    <source>
        <dbReference type="Proteomes" id="UP001190700"/>
    </source>
</evidence>
<accession>A0AAE0GA88</accession>
<evidence type="ECO:0000256" key="7">
    <source>
        <dbReference type="ARBA" id="ARBA00023212"/>
    </source>
</evidence>
<evidence type="ECO:0000256" key="2">
    <source>
        <dbReference type="ARBA" id="ARBA00006270"/>
    </source>
</evidence>
<evidence type="ECO:0000256" key="5">
    <source>
        <dbReference type="ARBA" id="ARBA00022927"/>
    </source>
</evidence>
<reference evidence="10 11" key="1">
    <citation type="journal article" date="2015" name="Genome Biol. Evol.">
        <title>Comparative Genomics of a Bacterivorous Green Alga Reveals Evolutionary Causalities and Consequences of Phago-Mixotrophic Mode of Nutrition.</title>
        <authorList>
            <person name="Burns J.A."/>
            <person name="Paasch A."/>
            <person name="Narechania A."/>
            <person name="Kim E."/>
        </authorList>
    </citation>
    <scope>NUCLEOTIDE SEQUENCE [LARGE SCALE GENOMIC DNA]</scope>
    <source>
        <strain evidence="10 11">PLY_AMNH</strain>
    </source>
</reference>
<keyword evidence="5" id="KW-0653">Protein transport</keyword>
<evidence type="ECO:0000256" key="8">
    <source>
        <dbReference type="ARBA" id="ARBA00023273"/>
    </source>
</evidence>
<name>A0AAE0GA88_9CHLO</name>
<dbReference type="EMBL" id="LGRX02007744">
    <property type="protein sequence ID" value="KAK3274421.1"/>
    <property type="molecule type" value="Genomic_DNA"/>
</dbReference>
<keyword evidence="4" id="KW-0963">Cytoplasm</keyword>
<dbReference type="Gene3D" id="3.40.50.300">
    <property type="entry name" value="P-loop containing nucleotide triphosphate hydrolases"/>
    <property type="match status" value="1"/>
</dbReference>
<dbReference type="InterPro" id="IPR027417">
    <property type="entry name" value="P-loop_NTPase"/>
</dbReference>
<comment type="caution">
    <text evidence="10">The sequence shown here is derived from an EMBL/GenBank/DDBJ whole genome shotgun (WGS) entry which is preliminary data.</text>
</comment>
<dbReference type="GO" id="GO:0005525">
    <property type="term" value="F:GTP binding"/>
    <property type="evidence" value="ECO:0007669"/>
    <property type="project" value="UniProtKB-KW"/>
</dbReference>
<comment type="similarity">
    <text evidence="2">Belongs to the small GTPase superfamily. Rab family.</text>
</comment>
<keyword evidence="6" id="KW-0547">Nucleotide-binding</keyword>
<sequence length="253" mass="27624">MPLHPGLLDGPPESLVFDIKVAVCGRSASGKTCLIDVLCGQAASMKYTETVGICVKQATFEIKESPGIETSVRYNFWEAGHRHAQMFSHMLPHCLEDADVQVHVLSMTDRAGFEELIQQLKKGIPAGNRILVATRQDNVAGWAVAPQELSELAQQNQAALCLVANDVAVKQEDGCPEFVPEVYASIQHACKKLSEVTIQYPSPELPHSKESNPKPKAFSRVNSILIPKYEEEEADSGVRDSRLSGALESNAQD</sequence>
<evidence type="ECO:0000256" key="3">
    <source>
        <dbReference type="ARBA" id="ARBA00022448"/>
    </source>
</evidence>